<accession>A0A4D9ER16</accession>
<evidence type="ECO:0000313" key="2">
    <source>
        <dbReference type="Proteomes" id="UP000297703"/>
    </source>
</evidence>
<evidence type="ECO:0000313" key="1">
    <source>
        <dbReference type="EMBL" id="TFK13861.1"/>
    </source>
</evidence>
<reference evidence="1 2" key="2">
    <citation type="submission" date="2019-04" db="EMBL/GenBank/DDBJ databases">
        <title>The genome sequence of big-headed turtle.</title>
        <authorList>
            <person name="Gong S."/>
        </authorList>
    </citation>
    <scope>NUCLEOTIDE SEQUENCE [LARGE SCALE GENOMIC DNA]</scope>
    <source>
        <strain evidence="1">DO16091913</strain>
        <tissue evidence="1">Muscle</tissue>
    </source>
</reference>
<dbReference type="AlphaFoldDB" id="A0A4D9ER16"/>
<reference evidence="1 2" key="1">
    <citation type="submission" date="2019-04" db="EMBL/GenBank/DDBJ databases">
        <title>Draft genome of the big-headed turtle Platysternon megacephalum.</title>
        <authorList>
            <person name="Gong S."/>
        </authorList>
    </citation>
    <scope>NUCLEOTIDE SEQUENCE [LARGE SCALE GENOMIC DNA]</scope>
    <source>
        <strain evidence="1">DO16091913</strain>
        <tissue evidence="1">Muscle</tissue>
    </source>
</reference>
<comment type="caution">
    <text evidence="1">The sequence shown here is derived from an EMBL/GenBank/DDBJ whole genome shotgun (WGS) entry which is preliminary data.</text>
</comment>
<dbReference type="Proteomes" id="UP000297703">
    <property type="component" value="Unassembled WGS sequence"/>
</dbReference>
<proteinExistence type="predicted"/>
<organism evidence="1 2">
    <name type="scientific">Platysternon megacephalum</name>
    <name type="common">big-headed turtle</name>
    <dbReference type="NCBI Taxonomy" id="55544"/>
    <lineage>
        <taxon>Eukaryota</taxon>
        <taxon>Metazoa</taxon>
        <taxon>Chordata</taxon>
        <taxon>Craniata</taxon>
        <taxon>Vertebrata</taxon>
        <taxon>Euteleostomi</taxon>
        <taxon>Archelosauria</taxon>
        <taxon>Testudinata</taxon>
        <taxon>Testudines</taxon>
        <taxon>Cryptodira</taxon>
        <taxon>Durocryptodira</taxon>
        <taxon>Testudinoidea</taxon>
        <taxon>Platysternidae</taxon>
        <taxon>Platysternon</taxon>
    </lineage>
</organism>
<sequence>MLVENIVHLPVTMRRLQPAFLQIQYYFPRENPNVRKAIVGYTSLPMHFRPDSVLILLLHWSIKFSGVTPGLYPFENRIRPSVPGSEVRDFQRRPKRFGCSLPIKAPVWL</sequence>
<keyword evidence="2" id="KW-1185">Reference proteome</keyword>
<dbReference type="EMBL" id="QXTE01000014">
    <property type="protein sequence ID" value="TFK13861.1"/>
    <property type="molecule type" value="Genomic_DNA"/>
</dbReference>
<name>A0A4D9ER16_9SAUR</name>
<gene>
    <name evidence="1" type="ORF">DR999_PMT02885</name>
</gene>
<protein>
    <submittedName>
        <fullName evidence="1">Uncharacterized protein</fullName>
    </submittedName>
</protein>